<evidence type="ECO:0000313" key="8">
    <source>
        <dbReference type="EMBL" id="TYS69249.1"/>
    </source>
</evidence>
<dbReference type="CDD" id="cd08645">
    <property type="entry name" value="FMT_core_GART"/>
    <property type="match status" value="1"/>
</dbReference>
<dbReference type="EC" id="2.1.2.2" evidence="6"/>
<organism evidence="8 9">
    <name type="scientific">Sutcliffiella horikoshii</name>
    <dbReference type="NCBI Taxonomy" id="79883"/>
    <lineage>
        <taxon>Bacteria</taxon>
        <taxon>Bacillati</taxon>
        <taxon>Bacillota</taxon>
        <taxon>Bacilli</taxon>
        <taxon>Bacillales</taxon>
        <taxon>Bacillaceae</taxon>
        <taxon>Sutcliffiella</taxon>
    </lineage>
</organism>
<dbReference type="AlphaFoldDB" id="A0A5D4T1U5"/>
<protein>
    <recommendedName>
        <fullName evidence="6">Phosphoribosylglycinamide formyltransferase</fullName>
        <ecNumber evidence="6">2.1.2.2</ecNumber>
    </recommendedName>
    <alternativeName>
        <fullName evidence="6">5'-phosphoribosylglycinamide transformylase</fullName>
    </alternativeName>
    <alternativeName>
        <fullName evidence="6">GAR transformylase</fullName>
        <shortName evidence="6">GART</shortName>
    </alternativeName>
</protein>
<dbReference type="InterPro" id="IPR001555">
    <property type="entry name" value="GART_AS"/>
</dbReference>
<proteinExistence type="inferred from homology"/>
<dbReference type="InterPro" id="IPR036477">
    <property type="entry name" value="Formyl_transf_N_sf"/>
</dbReference>
<feature type="binding site" evidence="6">
    <location>
        <begin position="13"/>
        <end position="15"/>
    </location>
    <ligand>
        <name>N(1)-(5-phospho-beta-D-ribosyl)glycinamide</name>
        <dbReference type="ChEBI" id="CHEBI:143788"/>
    </ligand>
</feature>
<dbReference type="NCBIfam" id="TIGR00639">
    <property type="entry name" value="PurN"/>
    <property type="match status" value="1"/>
</dbReference>
<feature type="active site" description="Proton donor" evidence="6">
    <location>
        <position position="110"/>
    </location>
</feature>
<dbReference type="Proteomes" id="UP000324517">
    <property type="component" value="Unassembled WGS sequence"/>
</dbReference>
<feature type="binding site" evidence="6">
    <location>
        <position position="108"/>
    </location>
    <ligand>
        <name>(6R)-10-formyltetrahydrofolate</name>
        <dbReference type="ChEBI" id="CHEBI:195366"/>
    </ligand>
</feature>
<evidence type="ECO:0000256" key="5">
    <source>
        <dbReference type="ARBA" id="ARBA00047664"/>
    </source>
</evidence>
<sequence length="196" mass="21488">MTTRIAIFASGSGSNFQAITDACRNGLLDATPALLVCDKPGAYVVERATAADIPYFAFAPKSYQTKEEFEGHILRELARYEVDFIVLAGYMRLIGPTLLNAYKGRIVNIHPSILPAFPGLDAVGQALEYGVKLTGVTIHFVDEGMDTGPIIAQQAIEIGIDDTRESLEKKIHEVEHSFYPKTLQQLFSVKGEAVIR</sequence>
<dbReference type="OrthoDB" id="9806170at2"/>
<feature type="binding site" evidence="6">
    <location>
        <begin position="91"/>
        <end position="94"/>
    </location>
    <ligand>
        <name>(6R)-10-formyltetrahydrofolate</name>
        <dbReference type="ChEBI" id="CHEBI:195366"/>
    </ligand>
</feature>
<dbReference type="RefSeq" id="WP_148980125.1">
    <property type="nucleotide sequence ID" value="NZ_JBNILI010000008.1"/>
</dbReference>
<evidence type="ECO:0000256" key="4">
    <source>
        <dbReference type="ARBA" id="ARBA00038440"/>
    </source>
</evidence>
<evidence type="ECO:0000256" key="2">
    <source>
        <dbReference type="ARBA" id="ARBA00022679"/>
    </source>
</evidence>
<feature type="binding site" evidence="6">
    <location>
        <position position="66"/>
    </location>
    <ligand>
        <name>(6R)-10-formyltetrahydrofolate</name>
        <dbReference type="ChEBI" id="CHEBI:195366"/>
    </ligand>
</feature>
<dbReference type="PANTHER" id="PTHR43369:SF2">
    <property type="entry name" value="PHOSPHORIBOSYLGLYCINAMIDE FORMYLTRANSFERASE"/>
    <property type="match status" value="1"/>
</dbReference>
<evidence type="ECO:0000256" key="6">
    <source>
        <dbReference type="HAMAP-Rule" id="MF_01930"/>
    </source>
</evidence>
<dbReference type="PROSITE" id="PS00373">
    <property type="entry name" value="GART"/>
    <property type="match status" value="1"/>
</dbReference>
<evidence type="ECO:0000256" key="3">
    <source>
        <dbReference type="ARBA" id="ARBA00022755"/>
    </source>
</evidence>
<dbReference type="GO" id="GO:0006189">
    <property type="term" value="P:'de novo' IMP biosynthetic process"/>
    <property type="evidence" value="ECO:0007669"/>
    <property type="project" value="UniProtKB-UniRule"/>
</dbReference>
<comment type="catalytic activity">
    <reaction evidence="5 6">
        <text>N(1)-(5-phospho-beta-D-ribosyl)glycinamide + (6R)-10-formyltetrahydrofolate = N(2)-formyl-N(1)-(5-phospho-beta-D-ribosyl)glycinamide + (6S)-5,6,7,8-tetrahydrofolate + H(+)</text>
        <dbReference type="Rhea" id="RHEA:15053"/>
        <dbReference type="ChEBI" id="CHEBI:15378"/>
        <dbReference type="ChEBI" id="CHEBI:57453"/>
        <dbReference type="ChEBI" id="CHEBI:143788"/>
        <dbReference type="ChEBI" id="CHEBI:147286"/>
        <dbReference type="ChEBI" id="CHEBI:195366"/>
        <dbReference type="EC" id="2.1.2.2"/>
    </reaction>
</comment>
<feature type="site" description="Raises pKa of active site His" evidence="6">
    <location>
        <position position="146"/>
    </location>
</feature>
<dbReference type="InterPro" id="IPR002376">
    <property type="entry name" value="Formyl_transf_N"/>
</dbReference>
<name>A0A5D4T1U5_9BACI</name>
<dbReference type="GO" id="GO:0005829">
    <property type="term" value="C:cytosol"/>
    <property type="evidence" value="ECO:0007669"/>
    <property type="project" value="TreeGrafter"/>
</dbReference>
<dbReference type="UniPathway" id="UPA00074">
    <property type="reaction ID" value="UER00126"/>
</dbReference>
<comment type="pathway">
    <text evidence="1 6">Purine metabolism; IMP biosynthesis via de novo pathway; N(2)-formyl-N(1)-(5-phospho-D-ribosyl)glycinamide from N(1)-(5-phospho-D-ribosyl)glycinamide (10-formyl THF route): step 1/1.</text>
</comment>
<dbReference type="HAMAP" id="MF_01930">
    <property type="entry name" value="PurN"/>
    <property type="match status" value="1"/>
</dbReference>
<dbReference type="FunFam" id="3.40.50.170:FF:000007">
    <property type="entry name" value="Phosphoribosylglycinamide formyltransferase"/>
    <property type="match status" value="1"/>
</dbReference>
<keyword evidence="2 6" id="KW-0808">Transferase</keyword>
<comment type="caution">
    <text evidence="8">The sequence shown here is derived from an EMBL/GenBank/DDBJ whole genome shotgun (WGS) entry which is preliminary data.</text>
</comment>
<evidence type="ECO:0000259" key="7">
    <source>
        <dbReference type="Pfam" id="PF00551"/>
    </source>
</evidence>
<evidence type="ECO:0000256" key="1">
    <source>
        <dbReference type="ARBA" id="ARBA00005054"/>
    </source>
</evidence>
<comment type="function">
    <text evidence="6">Catalyzes the transfer of a formyl group from 10-formyltetrahydrofolate to 5-phospho-ribosyl-glycinamide (GAR), producing 5-phospho-ribosyl-N-formylglycinamide (FGAR) and tetrahydrofolate.</text>
</comment>
<dbReference type="Gene3D" id="3.40.50.170">
    <property type="entry name" value="Formyl transferase, N-terminal domain"/>
    <property type="match status" value="1"/>
</dbReference>
<accession>A0A5D4T1U5</accession>
<comment type="similarity">
    <text evidence="4 6">Belongs to the GART family.</text>
</comment>
<dbReference type="PANTHER" id="PTHR43369">
    <property type="entry name" value="PHOSPHORIBOSYLGLYCINAMIDE FORMYLTRANSFERASE"/>
    <property type="match status" value="1"/>
</dbReference>
<dbReference type="EMBL" id="VTET01000009">
    <property type="protein sequence ID" value="TYS69249.1"/>
    <property type="molecule type" value="Genomic_DNA"/>
</dbReference>
<evidence type="ECO:0000313" key="9">
    <source>
        <dbReference type="Proteomes" id="UP000324517"/>
    </source>
</evidence>
<dbReference type="SUPFAM" id="SSF53328">
    <property type="entry name" value="Formyltransferase"/>
    <property type="match status" value="1"/>
</dbReference>
<keyword evidence="3 6" id="KW-0658">Purine biosynthesis</keyword>
<dbReference type="Pfam" id="PF00551">
    <property type="entry name" value="Formyl_trans_N"/>
    <property type="match status" value="1"/>
</dbReference>
<dbReference type="InterPro" id="IPR004607">
    <property type="entry name" value="GART"/>
</dbReference>
<feature type="domain" description="Formyl transferase N-terminal" evidence="7">
    <location>
        <begin position="4"/>
        <end position="183"/>
    </location>
</feature>
<gene>
    <name evidence="6 8" type="primary">purN</name>
    <name evidence="8" type="ORF">FZC75_16975</name>
</gene>
<reference evidence="8 9" key="1">
    <citation type="submission" date="2019-08" db="EMBL/GenBank/DDBJ databases">
        <title>Bacillus genomes from the desert of Cuatro Cienegas, Coahuila.</title>
        <authorList>
            <person name="Olmedo-Alvarez G."/>
        </authorList>
    </citation>
    <scope>NUCLEOTIDE SEQUENCE [LARGE SCALE GENOMIC DNA]</scope>
    <source>
        <strain evidence="8 9">CH98b_3T</strain>
    </source>
</reference>
<dbReference type="GO" id="GO:0004644">
    <property type="term" value="F:phosphoribosylglycinamide formyltransferase activity"/>
    <property type="evidence" value="ECO:0007669"/>
    <property type="project" value="UniProtKB-UniRule"/>
</dbReference>